<dbReference type="InterPro" id="IPR050772">
    <property type="entry name" value="Hydratase-Decarb/MhpD_sf"/>
</dbReference>
<dbReference type="InterPro" id="IPR036663">
    <property type="entry name" value="Fumarylacetoacetase_C_sf"/>
</dbReference>
<feature type="signal peptide" evidence="1">
    <location>
        <begin position="1"/>
        <end position="25"/>
    </location>
</feature>
<name>V4RH93_9HYPH</name>
<dbReference type="Proteomes" id="UP000017819">
    <property type="component" value="Unassembled WGS sequence"/>
</dbReference>
<dbReference type="PANTHER" id="PTHR30143">
    <property type="entry name" value="ACID HYDRATASE"/>
    <property type="match status" value="1"/>
</dbReference>
<dbReference type="eggNOG" id="COG3971">
    <property type="taxonomic scope" value="Bacteria"/>
</dbReference>
<reference evidence="2 3" key="1">
    <citation type="journal article" date="2014" name="Genome Announc.">
        <title>Draft Genome Sequence of Lutibaculum baratangense Strain AMV1T, Isolated from a Mud Volcano in Andamans, India.</title>
        <authorList>
            <person name="Singh A."/>
            <person name="Sreenivas A."/>
            <person name="Sathyanarayana Reddy G."/>
            <person name="Pinnaka A.K."/>
            <person name="Shivaji S."/>
        </authorList>
    </citation>
    <scope>NUCLEOTIDE SEQUENCE [LARGE SCALE GENOMIC DNA]</scope>
    <source>
        <strain evidence="2 3">AMV1</strain>
    </source>
</reference>
<dbReference type="EMBL" id="AWXZ01000019">
    <property type="protein sequence ID" value="ESR25491.1"/>
    <property type="molecule type" value="Genomic_DNA"/>
</dbReference>
<dbReference type="GO" id="GO:0008684">
    <property type="term" value="F:2-oxopent-4-enoate hydratase activity"/>
    <property type="evidence" value="ECO:0007669"/>
    <property type="project" value="TreeGrafter"/>
</dbReference>
<keyword evidence="1" id="KW-0732">Signal</keyword>
<dbReference type="Gene3D" id="3.90.850.10">
    <property type="entry name" value="Fumarylacetoacetase-like, C-terminal domain"/>
    <property type="match status" value="1"/>
</dbReference>
<dbReference type="STRING" id="631454.N177_1603"/>
<evidence type="ECO:0000256" key="1">
    <source>
        <dbReference type="SAM" id="SignalP"/>
    </source>
</evidence>
<dbReference type="PANTHER" id="PTHR30143:SF0">
    <property type="entry name" value="2-KETO-4-PENTENOATE HYDRATASE"/>
    <property type="match status" value="1"/>
</dbReference>
<gene>
    <name evidence="2" type="ORF">N177_1603</name>
</gene>
<keyword evidence="3" id="KW-1185">Reference proteome</keyword>
<evidence type="ECO:0000313" key="2">
    <source>
        <dbReference type="EMBL" id="ESR25491.1"/>
    </source>
</evidence>
<protein>
    <submittedName>
        <fullName evidence="2">Hydratase/decarboxylase</fullName>
    </submittedName>
</protein>
<dbReference type="AlphaFoldDB" id="V4RH93"/>
<feature type="chain" id="PRO_5004725650" evidence="1">
    <location>
        <begin position="26"/>
        <end position="284"/>
    </location>
</feature>
<organism evidence="2 3">
    <name type="scientific">Lutibaculum baratangense AMV1</name>
    <dbReference type="NCBI Taxonomy" id="631454"/>
    <lineage>
        <taxon>Bacteria</taxon>
        <taxon>Pseudomonadati</taxon>
        <taxon>Pseudomonadota</taxon>
        <taxon>Alphaproteobacteria</taxon>
        <taxon>Hyphomicrobiales</taxon>
        <taxon>Tepidamorphaceae</taxon>
        <taxon>Lutibaculum</taxon>
    </lineage>
</organism>
<sequence>MRMSAMTGMTAALAMASALATGARAACPDDTAVARLAADLLTKTPAQALEVETMEDALCAQDKLVRALAAEFGPPVGHKAGLTSEPAQRMFGVSEPVRGRLFGRAMLESGASVPALHGAVPRFEADLVVVVAGEGLNEAETPLEALGHLSAVHPFIELPDLVVADPRGLDGPTLTAINVGARMGVLGEPVPVEASQAFLDALADMTVVVMAQDGETLSSAPGAAILGQPIEAVLWLRRAGVVFEAGDLVSLGSFGPLMEPKPGLTATVTYEGLAGSPSVSVTFE</sequence>
<accession>V4RH93</accession>
<proteinExistence type="predicted"/>
<dbReference type="RefSeq" id="WP_023431745.1">
    <property type="nucleotide sequence ID" value="NZ_AWXZ01000019.1"/>
</dbReference>
<dbReference type="SUPFAM" id="SSF56529">
    <property type="entry name" value="FAH"/>
    <property type="match status" value="1"/>
</dbReference>
<dbReference type="GO" id="GO:0005737">
    <property type="term" value="C:cytoplasm"/>
    <property type="evidence" value="ECO:0007669"/>
    <property type="project" value="TreeGrafter"/>
</dbReference>
<evidence type="ECO:0000313" key="3">
    <source>
        <dbReference type="Proteomes" id="UP000017819"/>
    </source>
</evidence>
<dbReference type="PATRIC" id="fig|631454.5.peg.1584"/>
<comment type="caution">
    <text evidence="2">The sequence shown here is derived from an EMBL/GenBank/DDBJ whole genome shotgun (WGS) entry which is preliminary data.</text>
</comment>